<dbReference type="InParanoid" id="A0A369JGN7"/>
<feature type="transmembrane region" description="Helical" evidence="9">
    <location>
        <begin position="570"/>
        <end position="590"/>
    </location>
</feature>
<feature type="compositionally biased region" description="Polar residues" evidence="8">
    <location>
        <begin position="44"/>
        <end position="58"/>
    </location>
</feature>
<feature type="transmembrane region" description="Helical" evidence="9">
    <location>
        <begin position="374"/>
        <end position="393"/>
    </location>
</feature>
<proteinExistence type="inferred from homology"/>
<dbReference type="Proteomes" id="UP000076154">
    <property type="component" value="Unassembled WGS sequence"/>
</dbReference>
<feature type="transmembrane region" description="Helical" evidence="9">
    <location>
        <begin position="467"/>
        <end position="490"/>
    </location>
</feature>
<keyword evidence="12" id="KW-1185">Reference proteome</keyword>
<dbReference type="GO" id="GO:0000329">
    <property type="term" value="C:fungal-type vacuole membrane"/>
    <property type="evidence" value="ECO:0007669"/>
    <property type="project" value="TreeGrafter"/>
</dbReference>
<feature type="region of interest" description="Disordered" evidence="8">
    <location>
        <begin position="1"/>
        <end position="60"/>
    </location>
</feature>
<evidence type="ECO:0000313" key="12">
    <source>
        <dbReference type="Proteomes" id="UP000076154"/>
    </source>
</evidence>
<keyword evidence="6" id="KW-0406">Ion transport</keyword>
<comment type="subcellular location">
    <subcellularLocation>
        <location evidence="1">Endomembrane system</location>
        <topology evidence="1">Multi-pass membrane protein</topology>
    </subcellularLocation>
</comment>
<dbReference type="EMBL" id="LUEZ02000062">
    <property type="protein sequence ID" value="RDB20472.1"/>
    <property type="molecule type" value="Genomic_DNA"/>
</dbReference>
<evidence type="ECO:0000256" key="9">
    <source>
        <dbReference type="SAM" id="Phobius"/>
    </source>
</evidence>
<comment type="caution">
    <text evidence="11">The sequence shown here is derived from an EMBL/GenBank/DDBJ whole genome shotgun (WGS) entry which is preliminary data.</text>
</comment>
<feature type="transmembrane region" description="Helical" evidence="9">
    <location>
        <begin position="517"/>
        <end position="535"/>
    </location>
</feature>
<evidence type="ECO:0000256" key="6">
    <source>
        <dbReference type="ARBA" id="ARBA00023065"/>
    </source>
</evidence>
<evidence type="ECO:0000256" key="1">
    <source>
        <dbReference type="ARBA" id="ARBA00004127"/>
    </source>
</evidence>
<evidence type="ECO:0000256" key="4">
    <source>
        <dbReference type="ARBA" id="ARBA00022692"/>
    </source>
</evidence>
<sequence>MQGTGNPKTHRERALEALTGYVRNGGRRPQSTSGPPHSAAIGATPQSAVGTPYTQTPPHTALRNEYGHSVWSDDAMSTRHVRISGGIDPRFSTTPVWNQPHHVLPPVPKPSFPLPYRHSSVISQPPVTNGVEVIWDVDARDGDAESQSSVDTAVHGSRPGRISKIFSKPMTVWQRLNGMGRERIGWKASLKTLATFSWLNVLLIFVPIAWIVAHQHVSHAVKFMRMMCFVAIMPLSKLLDYGGEQLALYCGKALGDLIVITLSNAVETSLAIILLTHCELKLVQSTITGVVLLRLLLVPGFAFLTGGSHVLVQELHPHVVQLNNTLLTAGALTLLLPAVFFAALDRFIEPAVQAGVRPVAAAVSDSMRGDMLKLSRALALFLLAIYVCSRFYLHNPPGETVSLENHPDAPAAFKADIARMEEEDPVVNPWVCIIMLVVTVVMLAFTSECLVTSVRPMRKVSGIKEEWFGLILLPLVSYSADGLLSIIFFIRHHGPFKRFLGAPEPTCTLAQGRSIDLGIQFLLFWMPILVLAAWFSHKPMSLLFDMFEVAVLLGACFLVNYVTADAKTNWAEGVMMVVFYVMVGITVWFYPGETEVRHMLACSTVEASIEKPAFFAKLVSQGTGH</sequence>
<accession>A0A369JGN7</accession>
<evidence type="ECO:0000256" key="2">
    <source>
        <dbReference type="ARBA" id="ARBA00008170"/>
    </source>
</evidence>
<name>A0A369JGN7_HYPMA</name>
<organism evidence="11 12">
    <name type="scientific">Hypsizygus marmoreus</name>
    <name type="common">White beech mushroom</name>
    <name type="synonym">Agaricus marmoreus</name>
    <dbReference type="NCBI Taxonomy" id="39966"/>
    <lineage>
        <taxon>Eukaryota</taxon>
        <taxon>Fungi</taxon>
        <taxon>Dikarya</taxon>
        <taxon>Basidiomycota</taxon>
        <taxon>Agaricomycotina</taxon>
        <taxon>Agaricomycetes</taxon>
        <taxon>Agaricomycetidae</taxon>
        <taxon>Agaricales</taxon>
        <taxon>Tricholomatineae</taxon>
        <taxon>Lyophyllaceae</taxon>
        <taxon>Hypsizygus</taxon>
    </lineage>
</organism>
<dbReference type="Gene3D" id="1.20.1420.30">
    <property type="entry name" value="NCX, central ion-binding region"/>
    <property type="match status" value="1"/>
</dbReference>
<dbReference type="InterPro" id="IPR004713">
    <property type="entry name" value="CaH_exchang"/>
</dbReference>
<evidence type="ECO:0000256" key="8">
    <source>
        <dbReference type="SAM" id="MobiDB-lite"/>
    </source>
</evidence>
<gene>
    <name evidence="11" type="primary">VCX1_3</name>
    <name evidence="11" type="ORF">Hypma_012479</name>
</gene>
<dbReference type="InterPro" id="IPR044880">
    <property type="entry name" value="NCX_ion-bd_dom_sf"/>
</dbReference>
<feature type="transmembrane region" description="Helical" evidence="9">
    <location>
        <begin position="257"/>
        <end position="275"/>
    </location>
</feature>
<evidence type="ECO:0000256" key="5">
    <source>
        <dbReference type="ARBA" id="ARBA00022989"/>
    </source>
</evidence>
<feature type="domain" description="Sodium/calcium exchanger membrane region" evidence="10">
    <location>
        <begin position="433"/>
        <end position="584"/>
    </location>
</feature>
<feature type="transmembrane region" description="Helical" evidence="9">
    <location>
        <begin position="542"/>
        <end position="564"/>
    </location>
</feature>
<protein>
    <submittedName>
        <fullName evidence="11">Vacuolar calcium ion transporter</fullName>
    </submittedName>
</protein>
<keyword evidence="5 9" id="KW-1133">Transmembrane helix</keyword>
<keyword evidence="4 9" id="KW-0812">Transmembrane</keyword>
<dbReference type="OrthoDB" id="1699231at2759"/>
<dbReference type="PANTHER" id="PTHR31503">
    <property type="entry name" value="VACUOLAR CALCIUM ION TRANSPORTER"/>
    <property type="match status" value="1"/>
</dbReference>
<keyword evidence="7 9" id="KW-0472">Membrane</keyword>
<feature type="transmembrane region" description="Helical" evidence="9">
    <location>
        <begin position="287"/>
        <end position="306"/>
    </location>
</feature>
<evidence type="ECO:0000256" key="7">
    <source>
        <dbReference type="ARBA" id="ARBA00023136"/>
    </source>
</evidence>
<dbReference type="PANTHER" id="PTHR31503:SF20">
    <property type="entry name" value="CA(2+)_H(+) EXCHANGER, PUTATIVE (EUROFUNG)-RELATED"/>
    <property type="match status" value="1"/>
</dbReference>
<dbReference type="GO" id="GO:0006874">
    <property type="term" value="P:intracellular calcium ion homeostasis"/>
    <property type="evidence" value="ECO:0007669"/>
    <property type="project" value="TreeGrafter"/>
</dbReference>
<dbReference type="STRING" id="39966.A0A369JGN7"/>
<dbReference type="AlphaFoldDB" id="A0A369JGN7"/>
<evidence type="ECO:0000259" key="10">
    <source>
        <dbReference type="Pfam" id="PF01699"/>
    </source>
</evidence>
<keyword evidence="3" id="KW-0813">Transport</keyword>
<evidence type="ECO:0000313" key="11">
    <source>
        <dbReference type="EMBL" id="RDB20472.1"/>
    </source>
</evidence>
<dbReference type="GO" id="GO:0012505">
    <property type="term" value="C:endomembrane system"/>
    <property type="evidence" value="ECO:0007669"/>
    <property type="project" value="UniProtKB-SubCell"/>
</dbReference>
<feature type="transmembrane region" description="Helical" evidence="9">
    <location>
        <begin position="326"/>
        <end position="344"/>
    </location>
</feature>
<evidence type="ECO:0000256" key="3">
    <source>
        <dbReference type="ARBA" id="ARBA00022448"/>
    </source>
</evidence>
<comment type="similarity">
    <text evidence="2">Belongs to the Ca(2+):cation antiporter (CaCA) (TC 2.A.19) family.</text>
</comment>
<reference evidence="11" key="1">
    <citation type="submission" date="2018-04" db="EMBL/GenBank/DDBJ databases">
        <title>Whole genome sequencing of Hypsizygus marmoreus.</title>
        <authorList>
            <person name="Choi I.-G."/>
            <person name="Min B."/>
            <person name="Kim J.-G."/>
            <person name="Kim S."/>
            <person name="Oh Y.-L."/>
            <person name="Kong W.-S."/>
            <person name="Park H."/>
            <person name="Jeong J."/>
            <person name="Song E.-S."/>
        </authorList>
    </citation>
    <scope>NUCLEOTIDE SEQUENCE [LARGE SCALE GENOMIC DNA]</scope>
    <source>
        <strain evidence="11">51987-8</strain>
    </source>
</reference>
<dbReference type="GO" id="GO:0015369">
    <property type="term" value="F:calcium:proton antiporter activity"/>
    <property type="evidence" value="ECO:0007669"/>
    <property type="project" value="TreeGrafter"/>
</dbReference>
<feature type="transmembrane region" description="Helical" evidence="9">
    <location>
        <begin position="427"/>
        <end position="446"/>
    </location>
</feature>
<feature type="transmembrane region" description="Helical" evidence="9">
    <location>
        <begin position="193"/>
        <end position="213"/>
    </location>
</feature>
<dbReference type="InterPro" id="IPR004837">
    <property type="entry name" value="NaCa_Exmemb"/>
</dbReference>
<feature type="domain" description="Sodium/calcium exchanger membrane region" evidence="10">
    <location>
        <begin position="226"/>
        <end position="389"/>
    </location>
</feature>
<dbReference type="Pfam" id="PF01699">
    <property type="entry name" value="Na_Ca_ex"/>
    <property type="match status" value="2"/>
</dbReference>